<dbReference type="CDD" id="cd01414">
    <property type="entry name" value="SAICAR_synt_Sc"/>
    <property type="match status" value="1"/>
</dbReference>
<gene>
    <name evidence="10" type="ORF">BQ2448_8045</name>
</gene>
<dbReference type="PROSITE" id="PS01058">
    <property type="entry name" value="SAICAR_SYNTHETASE_2"/>
    <property type="match status" value="1"/>
</dbReference>
<name>A0A238FVD4_9BASI</name>
<dbReference type="SUPFAM" id="SSF56104">
    <property type="entry name" value="SAICAR synthase-like"/>
    <property type="match status" value="1"/>
</dbReference>
<dbReference type="AlphaFoldDB" id="A0A238FVD4"/>
<evidence type="ECO:0000256" key="5">
    <source>
        <dbReference type="ARBA" id="ARBA00022741"/>
    </source>
</evidence>
<evidence type="ECO:0000313" key="11">
    <source>
        <dbReference type="Proteomes" id="UP000198372"/>
    </source>
</evidence>
<dbReference type="GO" id="GO:0005737">
    <property type="term" value="C:cytoplasm"/>
    <property type="evidence" value="ECO:0007669"/>
    <property type="project" value="TreeGrafter"/>
</dbReference>
<dbReference type="InterPro" id="IPR028923">
    <property type="entry name" value="SAICAR_synt/ADE2_N"/>
</dbReference>
<feature type="domain" description="PI-PLC Y-box" evidence="9">
    <location>
        <begin position="280"/>
        <end position="335"/>
    </location>
</feature>
<keyword evidence="11" id="KW-1185">Reference proteome</keyword>
<dbReference type="Gene3D" id="3.30.470.20">
    <property type="entry name" value="ATP-grasp fold, B domain"/>
    <property type="match status" value="1"/>
</dbReference>
<dbReference type="PANTHER" id="PTHR43700">
    <property type="entry name" value="PHOSPHORIBOSYLAMINOIMIDAZOLE-SUCCINOCARBOXAMIDE SYNTHASE"/>
    <property type="match status" value="1"/>
</dbReference>
<evidence type="ECO:0000256" key="1">
    <source>
        <dbReference type="ARBA" id="ARBA00004672"/>
    </source>
</evidence>
<dbReference type="Gene3D" id="3.30.200.20">
    <property type="entry name" value="Phosphorylase Kinase, domain 1"/>
    <property type="match status" value="1"/>
</dbReference>
<evidence type="ECO:0000259" key="9">
    <source>
        <dbReference type="PROSITE" id="PS50008"/>
    </source>
</evidence>
<dbReference type="STRING" id="269621.A0A238FVD4"/>
<dbReference type="EC" id="6.3.2.6" evidence="2"/>
<evidence type="ECO:0000256" key="3">
    <source>
        <dbReference type="ARBA" id="ARBA00016460"/>
    </source>
</evidence>
<dbReference type="UniPathway" id="UPA00074">
    <property type="reaction ID" value="UER00131"/>
</dbReference>
<sequence length="355" mass="39314">MALDVLAVTSSALLKTECPTLELIARGKVRDIYRVPGHDEALLFVATDRVSAFDVIMKNGIPNKGKLLTALSLFFFNLLATSPETKHIPNHVITSTLSEMPAEVQQYADQLEGRSIWVRRAEILPVEAIVRGYITGSAWAEYQKSGTMHGMELPKNLKESTRLAPPLFTPSTKAEVGDKDENIHPDQCESIHRARRDQQSQRRLIPVFLQSPVKNIIDPFYAGPLADYALALYSTAAKHSAAKGLILADTKFEFGLLPASADDPTGRRTLMLVDECLTPDSSRFWPASTWAEGNKMVGFDKQFLREWLKSGGGGFGTKGGGIEEDGVEIPEDIVRATWQKYEEAFELLTGKKFEC</sequence>
<dbReference type="NCBIfam" id="NF010568">
    <property type="entry name" value="PRK13961.1"/>
    <property type="match status" value="1"/>
</dbReference>
<comment type="pathway">
    <text evidence="1">Purine metabolism; IMP biosynthesis via de novo pathway; 5-amino-1-(5-phospho-D-ribosyl)imidazole-4-carboxamide from 5-amino-1-(5-phospho-D-ribosyl)imidazole-4-carboxylate: step 1/2.</text>
</comment>
<dbReference type="InterPro" id="IPR018236">
    <property type="entry name" value="SAICAR_synthetase_CS"/>
</dbReference>
<evidence type="ECO:0000313" key="10">
    <source>
        <dbReference type="EMBL" id="SCV75016.1"/>
    </source>
</evidence>
<reference evidence="11" key="1">
    <citation type="submission" date="2016-09" db="EMBL/GenBank/DDBJ databases">
        <authorList>
            <person name="Jeantristanb JTB J.-T."/>
            <person name="Ricardo R."/>
        </authorList>
    </citation>
    <scope>NUCLEOTIDE SEQUENCE [LARGE SCALE GENOMIC DNA]</scope>
</reference>
<accession>A0A238FVD4</accession>
<dbReference type="PROSITE" id="PS50008">
    <property type="entry name" value="PIPLC_Y_DOMAIN"/>
    <property type="match status" value="1"/>
</dbReference>
<dbReference type="Proteomes" id="UP000198372">
    <property type="component" value="Unassembled WGS sequence"/>
</dbReference>
<evidence type="ECO:0000256" key="2">
    <source>
        <dbReference type="ARBA" id="ARBA00012217"/>
    </source>
</evidence>
<keyword evidence="5" id="KW-0547">Nucleotide-binding</keyword>
<dbReference type="GO" id="GO:0035556">
    <property type="term" value="P:intracellular signal transduction"/>
    <property type="evidence" value="ECO:0007669"/>
    <property type="project" value="InterPro"/>
</dbReference>
<evidence type="ECO:0000256" key="6">
    <source>
        <dbReference type="ARBA" id="ARBA00022755"/>
    </source>
</evidence>
<proteinExistence type="inferred from homology"/>
<dbReference type="EMBL" id="FMSP01000024">
    <property type="protein sequence ID" value="SCV75016.1"/>
    <property type="molecule type" value="Genomic_DNA"/>
</dbReference>
<dbReference type="PROSITE" id="PS01057">
    <property type="entry name" value="SAICAR_SYNTHETASE_1"/>
    <property type="match status" value="1"/>
</dbReference>
<protein>
    <recommendedName>
        <fullName evidence="3">Phosphoribosylaminoimidazole-succinocarboxamide synthase</fullName>
        <ecNumber evidence="2">6.3.2.6</ecNumber>
    </recommendedName>
    <alternativeName>
        <fullName evidence="8">SAICAR synthetase</fullName>
    </alternativeName>
</protein>
<dbReference type="Pfam" id="PF01259">
    <property type="entry name" value="SAICAR_synt"/>
    <property type="match status" value="1"/>
</dbReference>
<dbReference type="HAMAP" id="MF_00137">
    <property type="entry name" value="SAICAR_synth"/>
    <property type="match status" value="1"/>
</dbReference>
<keyword evidence="7" id="KW-0067">ATP-binding</keyword>
<dbReference type="GO" id="GO:0006189">
    <property type="term" value="P:'de novo' IMP biosynthetic process"/>
    <property type="evidence" value="ECO:0007669"/>
    <property type="project" value="UniProtKB-UniPathway"/>
</dbReference>
<keyword evidence="6" id="KW-0658">Purine biosynthesis</keyword>
<dbReference type="GO" id="GO:0004639">
    <property type="term" value="F:phosphoribosylaminoimidazolesuccinocarboxamide synthase activity"/>
    <property type="evidence" value="ECO:0007669"/>
    <property type="project" value="UniProtKB-EC"/>
</dbReference>
<dbReference type="PANTHER" id="PTHR43700:SF1">
    <property type="entry name" value="PHOSPHORIBOSYLAMINOIMIDAZOLE-SUCCINOCARBOXAMIDE SYNTHASE"/>
    <property type="match status" value="1"/>
</dbReference>
<evidence type="ECO:0000256" key="7">
    <source>
        <dbReference type="ARBA" id="ARBA00022840"/>
    </source>
</evidence>
<dbReference type="GO" id="GO:0004435">
    <property type="term" value="F:phosphatidylinositol-4,5-bisphosphate phospholipase C activity"/>
    <property type="evidence" value="ECO:0007669"/>
    <property type="project" value="InterPro"/>
</dbReference>
<evidence type="ECO:0000256" key="8">
    <source>
        <dbReference type="ARBA" id="ARBA00030409"/>
    </source>
</evidence>
<organism evidence="10 11">
    <name type="scientific">Microbotryum intermedium</name>
    <dbReference type="NCBI Taxonomy" id="269621"/>
    <lineage>
        <taxon>Eukaryota</taxon>
        <taxon>Fungi</taxon>
        <taxon>Dikarya</taxon>
        <taxon>Basidiomycota</taxon>
        <taxon>Pucciniomycotina</taxon>
        <taxon>Microbotryomycetes</taxon>
        <taxon>Microbotryales</taxon>
        <taxon>Microbotryaceae</taxon>
        <taxon>Microbotryum</taxon>
    </lineage>
</organism>
<dbReference type="InterPro" id="IPR001711">
    <property type="entry name" value="PLipase_C_Pinositol-sp_Y"/>
</dbReference>
<keyword evidence="4" id="KW-0436">Ligase</keyword>
<dbReference type="OrthoDB" id="9991235at2759"/>
<evidence type="ECO:0000256" key="4">
    <source>
        <dbReference type="ARBA" id="ARBA00022598"/>
    </source>
</evidence>
<dbReference type="GO" id="GO:0006629">
    <property type="term" value="P:lipid metabolic process"/>
    <property type="evidence" value="ECO:0007669"/>
    <property type="project" value="InterPro"/>
</dbReference>
<dbReference type="GO" id="GO:0005524">
    <property type="term" value="F:ATP binding"/>
    <property type="evidence" value="ECO:0007669"/>
    <property type="project" value="UniProtKB-KW"/>
</dbReference>